<evidence type="ECO:0000256" key="1">
    <source>
        <dbReference type="SAM" id="Phobius"/>
    </source>
</evidence>
<dbReference type="InterPro" id="IPR012373">
    <property type="entry name" value="Ferrdict_sens_TM"/>
</dbReference>
<dbReference type="EMBL" id="JAHWDF010000010">
    <property type="protein sequence ID" value="MBW2962175.1"/>
    <property type="molecule type" value="Genomic_DNA"/>
</dbReference>
<dbReference type="PANTHER" id="PTHR30273:SF2">
    <property type="entry name" value="PROTEIN FECR"/>
    <property type="match status" value="1"/>
</dbReference>
<sequence>MKEEKLIQKWLDGELSQEERAALEQLDAFKDYQKIATASQYFKAPKFDADTTYKKIKEDIQNSDHNSSNWLSVFGKIAAILVLAFISYTMFFSNSSEEFTTQIASTEEIKLPDNSTLQLNASSHLNFSEDHWSENRLVNLDGEAFFKVAKGETFTVQTALGAVSVRGTQFNVKQRDQIFIVTCYEGLVEVKTKNKTVLLPAGKEFRQINQTSIVENISEITPTWTKGESSFTSIPIQEVLNELERQYQVTIQVKNLTFDKNQTFTGSFVHRNLDQALKAITIPFHFTYKIEGDIVSIAKRE</sequence>
<keyword evidence="5" id="KW-1185">Reference proteome</keyword>
<dbReference type="InterPro" id="IPR006860">
    <property type="entry name" value="FecR"/>
</dbReference>
<name>A0ABS6W2U7_9FLAO</name>
<feature type="domain" description="FecR protein" evidence="2">
    <location>
        <begin position="99"/>
        <end position="189"/>
    </location>
</feature>
<dbReference type="Pfam" id="PF04773">
    <property type="entry name" value="FecR"/>
    <property type="match status" value="1"/>
</dbReference>
<dbReference type="Pfam" id="PF16344">
    <property type="entry name" value="FecR_C"/>
    <property type="match status" value="1"/>
</dbReference>
<reference evidence="4 5" key="1">
    <citation type="submission" date="2021-07" db="EMBL/GenBank/DDBJ databases">
        <title>Mesonia aestuariivivens sp. nov., isolated from a tidal flat.</title>
        <authorList>
            <person name="Kim Y.-O."/>
            <person name="Yoon J.-H."/>
        </authorList>
    </citation>
    <scope>NUCLEOTIDE SEQUENCE [LARGE SCALE GENOMIC DNA]</scope>
    <source>
        <strain evidence="4 5">JHPTF-M18</strain>
    </source>
</reference>
<dbReference type="Proteomes" id="UP000719267">
    <property type="component" value="Unassembled WGS sequence"/>
</dbReference>
<comment type="caution">
    <text evidence="4">The sequence shown here is derived from an EMBL/GenBank/DDBJ whole genome shotgun (WGS) entry which is preliminary data.</text>
</comment>
<dbReference type="InterPro" id="IPR032508">
    <property type="entry name" value="FecR_C"/>
</dbReference>
<evidence type="ECO:0000259" key="3">
    <source>
        <dbReference type="Pfam" id="PF16344"/>
    </source>
</evidence>
<keyword evidence="1" id="KW-0472">Membrane</keyword>
<accession>A0ABS6W2U7</accession>
<keyword evidence="1" id="KW-1133">Transmembrane helix</keyword>
<feature type="transmembrane region" description="Helical" evidence="1">
    <location>
        <begin position="70"/>
        <end position="91"/>
    </location>
</feature>
<feature type="domain" description="Protein FecR C-terminal" evidence="3">
    <location>
        <begin position="230"/>
        <end position="296"/>
    </location>
</feature>
<dbReference type="PIRSF" id="PIRSF018266">
    <property type="entry name" value="FecR"/>
    <property type="match status" value="1"/>
</dbReference>
<protein>
    <submittedName>
        <fullName evidence="4">FecR domain-containing protein</fullName>
    </submittedName>
</protein>
<organism evidence="4 5">
    <name type="scientific">Mesonia aestuariivivens</name>
    <dbReference type="NCBI Taxonomy" id="2796128"/>
    <lineage>
        <taxon>Bacteria</taxon>
        <taxon>Pseudomonadati</taxon>
        <taxon>Bacteroidota</taxon>
        <taxon>Flavobacteriia</taxon>
        <taxon>Flavobacteriales</taxon>
        <taxon>Flavobacteriaceae</taxon>
        <taxon>Mesonia</taxon>
    </lineage>
</organism>
<evidence type="ECO:0000313" key="5">
    <source>
        <dbReference type="Proteomes" id="UP000719267"/>
    </source>
</evidence>
<proteinExistence type="predicted"/>
<evidence type="ECO:0000259" key="2">
    <source>
        <dbReference type="Pfam" id="PF04773"/>
    </source>
</evidence>
<gene>
    <name evidence="4" type="ORF">KW502_10225</name>
</gene>
<keyword evidence="1" id="KW-0812">Transmembrane</keyword>
<evidence type="ECO:0000313" key="4">
    <source>
        <dbReference type="EMBL" id="MBW2962175.1"/>
    </source>
</evidence>
<dbReference type="PANTHER" id="PTHR30273">
    <property type="entry name" value="PERIPLASMIC SIGNAL SENSOR AND SIGMA FACTOR ACTIVATOR FECR-RELATED"/>
    <property type="match status" value="1"/>
</dbReference>
<dbReference type="RefSeq" id="WP_219040462.1">
    <property type="nucleotide sequence ID" value="NZ_JAHWDF010000010.1"/>
</dbReference>